<comment type="caution">
    <text evidence="8">The sequence shown here is derived from an EMBL/GenBank/DDBJ whole genome shotgun (WGS) entry which is preliminary data.</text>
</comment>
<feature type="transmembrane region" description="Helical" evidence="6">
    <location>
        <begin position="249"/>
        <end position="272"/>
    </location>
</feature>
<keyword evidence="9" id="KW-1185">Reference proteome</keyword>
<reference evidence="8 9" key="1">
    <citation type="journal article" date="2022" name="bioRxiv">
        <title>Genomics of Preaxostyla Flagellates Illuminates Evolutionary Transitions and the Path Towards Mitochondrial Loss.</title>
        <authorList>
            <person name="Novak L.V.F."/>
            <person name="Treitli S.C."/>
            <person name="Pyrih J."/>
            <person name="Halakuc P."/>
            <person name="Pipaliya S.V."/>
            <person name="Vacek V."/>
            <person name="Brzon O."/>
            <person name="Soukal P."/>
            <person name="Eme L."/>
            <person name="Dacks J.B."/>
            <person name="Karnkowska A."/>
            <person name="Elias M."/>
            <person name="Hampl V."/>
        </authorList>
    </citation>
    <scope>NUCLEOTIDE SEQUENCE [LARGE SCALE GENOMIC DNA]</scope>
    <source>
        <strain evidence="8">NAU3</strain>
        <tissue evidence="8">Gut</tissue>
    </source>
</reference>
<evidence type="ECO:0000313" key="8">
    <source>
        <dbReference type="EMBL" id="KAK2962287.1"/>
    </source>
</evidence>
<evidence type="ECO:0000256" key="5">
    <source>
        <dbReference type="ARBA" id="ARBA00023136"/>
    </source>
</evidence>
<dbReference type="SUPFAM" id="SSF48317">
    <property type="entry name" value="Acid phosphatase/Vanadium-dependent haloperoxidase"/>
    <property type="match status" value="1"/>
</dbReference>
<dbReference type="Pfam" id="PF01569">
    <property type="entry name" value="PAP2"/>
    <property type="match status" value="1"/>
</dbReference>
<evidence type="ECO:0000256" key="4">
    <source>
        <dbReference type="ARBA" id="ARBA00022989"/>
    </source>
</evidence>
<proteinExistence type="inferred from homology"/>
<dbReference type="InterPro" id="IPR000326">
    <property type="entry name" value="PAP2/HPO"/>
</dbReference>
<feature type="domain" description="Phosphatidic acid phosphatase type 2/haloperoxidase" evidence="7">
    <location>
        <begin position="102"/>
        <end position="299"/>
    </location>
</feature>
<dbReference type="Proteomes" id="UP001281761">
    <property type="component" value="Unassembled WGS sequence"/>
</dbReference>
<dbReference type="PANTHER" id="PTHR10165:SF35">
    <property type="entry name" value="RE23632P"/>
    <property type="match status" value="1"/>
</dbReference>
<evidence type="ECO:0000256" key="6">
    <source>
        <dbReference type="SAM" id="Phobius"/>
    </source>
</evidence>
<feature type="transmembrane region" description="Helical" evidence="6">
    <location>
        <begin position="20"/>
        <end position="41"/>
    </location>
</feature>
<dbReference type="Gene3D" id="1.20.144.10">
    <property type="entry name" value="Phosphatidic acid phosphatase type 2/haloperoxidase"/>
    <property type="match status" value="1"/>
</dbReference>
<feature type="transmembrane region" description="Helical" evidence="6">
    <location>
        <begin position="182"/>
        <end position="199"/>
    </location>
</feature>
<protein>
    <submittedName>
        <fullName evidence="8">PAP2 superfamily</fullName>
    </submittedName>
</protein>
<comment type="similarity">
    <text evidence="2">Belongs to the PA-phosphatase related phosphoesterase family.</text>
</comment>
<evidence type="ECO:0000256" key="1">
    <source>
        <dbReference type="ARBA" id="ARBA00004141"/>
    </source>
</evidence>
<accession>A0ABQ9YEW4</accession>
<evidence type="ECO:0000256" key="3">
    <source>
        <dbReference type="ARBA" id="ARBA00022692"/>
    </source>
</evidence>
<dbReference type="PANTHER" id="PTHR10165">
    <property type="entry name" value="LIPID PHOSPHATE PHOSPHATASE"/>
    <property type="match status" value="1"/>
</dbReference>
<feature type="transmembrane region" description="Helical" evidence="6">
    <location>
        <begin position="70"/>
        <end position="88"/>
    </location>
</feature>
<dbReference type="InterPro" id="IPR036938">
    <property type="entry name" value="PAP2/HPO_sf"/>
</dbReference>
<gene>
    <name evidence="8" type="ORF">BLNAU_2947</name>
</gene>
<keyword evidence="5 6" id="KW-0472">Membrane</keyword>
<dbReference type="SMART" id="SM00014">
    <property type="entry name" value="acidPPc"/>
    <property type="match status" value="1"/>
</dbReference>
<name>A0ABQ9YEW4_9EUKA</name>
<sequence length="314" mass="35103">MSTLHKERRKESNGITSVAYWGFMRNTFLAILPLFTCVLYFGNPVERPFSLEWEHIQKPHIERETIPTKLLCIYAFFSVFLFMIFYSFSSGHPGRTFVCTWVAFATGIAINEAITATLKTSISRFRPDFLDRCKPDMEQAQLIIDGQMKEYGHQIAASFICTGSSKAIREGRHSFPSGHASLSSWSAFFSLILLVARLYQYLNRDTIGHHLNPTLSDISSTSHEGNKESSTGSTAPLYTAPHTISLRELLLVFVFCVVAFVPLLGSVIISVSRVANNWHHPSDVFVGWIIGAISGLISGGVSIVLEDDEDLKTR</sequence>
<feature type="transmembrane region" description="Helical" evidence="6">
    <location>
        <begin position="284"/>
        <end position="305"/>
    </location>
</feature>
<evidence type="ECO:0000256" key="2">
    <source>
        <dbReference type="ARBA" id="ARBA00008816"/>
    </source>
</evidence>
<dbReference type="InterPro" id="IPR043216">
    <property type="entry name" value="PAP-like"/>
</dbReference>
<keyword evidence="4 6" id="KW-1133">Transmembrane helix</keyword>
<evidence type="ECO:0000259" key="7">
    <source>
        <dbReference type="SMART" id="SM00014"/>
    </source>
</evidence>
<evidence type="ECO:0000313" key="9">
    <source>
        <dbReference type="Proteomes" id="UP001281761"/>
    </source>
</evidence>
<keyword evidence="3 6" id="KW-0812">Transmembrane</keyword>
<dbReference type="EMBL" id="JARBJD010000012">
    <property type="protein sequence ID" value="KAK2962287.1"/>
    <property type="molecule type" value="Genomic_DNA"/>
</dbReference>
<comment type="subcellular location">
    <subcellularLocation>
        <location evidence="1">Membrane</location>
        <topology evidence="1">Multi-pass membrane protein</topology>
    </subcellularLocation>
</comment>
<organism evidence="8 9">
    <name type="scientific">Blattamonas nauphoetae</name>
    <dbReference type="NCBI Taxonomy" id="2049346"/>
    <lineage>
        <taxon>Eukaryota</taxon>
        <taxon>Metamonada</taxon>
        <taxon>Preaxostyla</taxon>
        <taxon>Oxymonadida</taxon>
        <taxon>Blattamonas</taxon>
    </lineage>
</organism>